<dbReference type="InterPro" id="IPR022687">
    <property type="entry name" value="HTH_DTXR"/>
</dbReference>
<organism evidence="6 7">
    <name type="scientific">Alkalithermobacter paradoxus</name>
    <dbReference type="NCBI Taxonomy" id="29349"/>
    <lineage>
        <taxon>Bacteria</taxon>
        <taxon>Bacillati</taxon>
        <taxon>Bacillota</taxon>
        <taxon>Clostridia</taxon>
        <taxon>Peptostreptococcales</taxon>
        <taxon>Tepidibacteraceae</taxon>
        <taxon>Alkalithermobacter</taxon>
    </lineage>
</organism>
<evidence type="ECO:0000256" key="3">
    <source>
        <dbReference type="ARBA" id="ARBA00023125"/>
    </source>
</evidence>
<keyword evidence="7" id="KW-1185">Reference proteome</keyword>
<evidence type="ECO:0000256" key="1">
    <source>
        <dbReference type="ARBA" id="ARBA00007871"/>
    </source>
</evidence>
<dbReference type="Gene3D" id="1.10.60.10">
    <property type="entry name" value="Iron dependent repressor, metal binding and dimerisation domain"/>
    <property type="match status" value="1"/>
</dbReference>
<dbReference type="InterPro" id="IPR036421">
    <property type="entry name" value="Fe_dep_repressor_sf"/>
</dbReference>
<evidence type="ECO:0000259" key="5">
    <source>
        <dbReference type="PROSITE" id="PS50944"/>
    </source>
</evidence>
<dbReference type="GO" id="GO:0003700">
    <property type="term" value="F:DNA-binding transcription factor activity"/>
    <property type="evidence" value="ECO:0007669"/>
    <property type="project" value="InterPro"/>
</dbReference>
<dbReference type="Gene3D" id="1.10.10.10">
    <property type="entry name" value="Winged helix-like DNA-binding domain superfamily/Winged helix DNA-binding domain"/>
    <property type="match status" value="1"/>
</dbReference>
<evidence type="ECO:0000256" key="4">
    <source>
        <dbReference type="ARBA" id="ARBA00023163"/>
    </source>
</evidence>
<dbReference type="SMART" id="SM00529">
    <property type="entry name" value="HTH_DTXR"/>
    <property type="match status" value="1"/>
</dbReference>
<dbReference type="RefSeq" id="WP_079413447.1">
    <property type="nucleotide sequence ID" value="NZ_MZGW01000011.1"/>
</dbReference>
<dbReference type="Pfam" id="PF02742">
    <property type="entry name" value="Fe_dep_repr_C"/>
    <property type="match status" value="1"/>
</dbReference>
<dbReference type="OrthoDB" id="9791355at2"/>
<keyword evidence="4" id="KW-0804">Transcription</keyword>
<dbReference type="GO" id="GO:0046983">
    <property type="term" value="F:protein dimerization activity"/>
    <property type="evidence" value="ECO:0007669"/>
    <property type="project" value="InterPro"/>
</dbReference>
<sequence>MLSPSLEDYLEELYRLSLKNEDIRIKDIADCLNVSMPSVVKGLKRLDALGYIKYRAYEKIDILEKGMNKGKFLINRNSILKDFFRIIESDCNIDNEAEAIEHYLSLSSIKRIEKLVIFLKENDDILKKFNDYKIETILGDYDE</sequence>
<accession>A0A1V4I486</accession>
<dbReference type="STRING" id="29349.CLOTH_19050"/>
<keyword evidence="3" id="KW-0238">DNA-binding</keyword>
<keyword evidence="2" id="KW-0805">Transcription regulation</keyword>
<dbReference type="PANTHER" id="PTHR33238:SF7">
    <property type="entry name" value="IRON-DEPENDENT TRANSCRIPTIONAL REGULATOR"/>
    <property type="match status" value="1"/>
</dbReference>
<dbReference type="InterPro" id="IPR036388">
    <property type="entry name" value="WH-like_DNA-bd_sf"/>
</dbReference>
<dbReference type="AlphaFoldDB" id="A0A1V4I486"/>
<dbReference type="EMBL" id="MZGW01000011">
    <property type="protein sequence ID" value="OPJ54786.1"/>
    <property type="molecule type" value="Genomic_DNA"/>
</dbReference>
<dbReference type="GO" id="GO:0046914">
    <property type="term" value="F:transition metal ion binding"/>
    <property type="evidence" value="ECO:0007669"/>
    <property type="project" value="InterPro"/>
</dbReference>
<comment type="similarity">
    <text evidence="1">Belongs to the DtxR/MntR family.</text>
</comment>
<feature type="domain" description="HTH dtxR-type" evidence="5">
    <location>
        <begin position="2"/>
        <end position="64"/>
    </location>
</feature>
<evidence type="ECO:0000256" key="2">
    <source>
        <dbReference type="ARBA" id="ARBA00023015"/>
    </source>
</evidence>
<dbReference type="PANTHER" id="PTHR33238">
    <property type="entry name" value="IRON (METAL) DEPENDENT REPRESSOR, DTXR FAMILY"/>
    <property type="match status" value="1"/>
</dbReference>
<dbReference type="Proteomes" id="UP000190140">
    <property type="component" value="Unassembled WGS sequence"/>
</dbReference>
<dbReference type="InterPro" id="IPR001367">
    <property type="entry name" value="Fe_dep_repressor"/>
</dbReference>
<dbReference type="InterPro" id="IPR050536">
    <property type="entry name" value="DtxR_MntR_Metal-Reg"/>
</dbReference>
<dbReference type="SUPFAM" id="SSF47979">
    <property type="entry name" value="Iron-dependent repressor protein, dimerization domain"/>
    <property type="match status" value="1"/>
</dbReference>
<proteinExistence type="inferred from homology"/>
<dbReference type="InterPro" id="IPR036390">
    <property type="entry name" value="WH_DNA-bd_sf"/>
</dbReference>
<comment type="caution">
    <text evidence="6">The sequence shown here is derived from an EMBL/GenBank/DDBJ whole genome shotgun (WGS) entry which is preliminary data.</text>
</comment>
<protein>
    <submittedName>
        <fullName evidence="6">Transcriptional regulator MntR</fullName>
    </submittedName>
</protein>
<dbReference type="GO" id="GO:0003677">
    <property type="term" value="F:DNA binding"/>
    <property type="evidence" value="ECO:0007669"/>
    <property type="project" value="UniProtKB-KW"/>
</dbReference>
<dbReference type="PROSITE" id="PS50944">
    <property type="entry name" value="HTH_DTXR"/>
    <property type="match status" value="1"/>
</dbReference>
<name>A0A1V4I486_9FIRM</name>
<evidence type="ECO:0000313" key="7">
    <source>
        <dbReference type="Proteomes" id="UP000190140"/>
    </source>
</evidence>
<gene>
    <name evidence="6" type="primary">mntR</name>
    <name evidence="6" type="ORF">CLOTH_19050</name>
</gene>
<reference evidence="6 7" key="1">
    <citation type="submission" date="2017-03" db="EMBL/GenBank/DDBJ databases">
        <title>Genome sequence of Clostridium thermoalcaliphilum DSM 7309.</title>
        <authorList>
            <person name="Poehlein A."/>
            <person name="Daniel R."/>
        </authorList>
    </citation>
    <scope>NUCLEOTIDE SEQUENCE [LARGE SCALE GENOMIC DNA]</scope>
    <source>
        <strain evidence="6 7">DSM 7309</strain>
    </source>
</reference>
<dbReference type="InterPro" id="IPR022689">
    <property type="entry name" value="Iron_dep_repressor"/>
</dbReference>
<dbReference type="Pfam" id="PF01325">
    <property type="entry name" value="Fe_dep_repress"/>
    <property type="match status" value="1"/>
</dbReference>
<evidence type="ECO:0000313" key="6">
    <source>
        <dbReference type="EMBL" id="OPJ54786.1"/>
    </source>
</evidence>
<dbReference type="SUPFAM" id="SSF46785">
    <property type="entry name" value="Winged helix' DNA-binding domain"/>
    <property type="match status" value="1"/>
</dbReference>